<name>A0A124BXJ8_ASPNG</name>
<evidence type="ECO:0000313" key="8">
    <source>
        <dbReference type="EMBL" id="GAQ42651.1"/>
    </source>
</evidence>
<dbReference type="VEuPathDB" id="FungiDB:M747DRAFT_300517"/>
<dbReference type="InterPro" id="IPR006035">
    <property type="entry name" value="Ureohydrolase"/>
</dbReference>
<sequence length="782" mass="87377">MYLSVVGLLALLGIANAHGGHDQTPLAGPHQRLWYNTLPGDGGTQADSVFSGISTFGRLPYFPCLSSEAERYDIAFIGAPFDTGTSYRPGARFGPSGIRQGSRRLNLYGGYNVPLQANPFVSDMRILDCGDIPVTSYDNAWAIQQIEEGHNSVLMRKPFTDAEKYGLSKAGKTLPRIITLGGDHTITLPLLRSINRAYGPVTVIHFDSHLDSWKPKVFGGSPSQVAAINHGTYFYHAAMEGLLKNDTNIHAGIRTTLSGPSDYENDGYCGFEIVEAREIDTIGTDGIIKKIRERVGTENPVYLSIDIDTLDPAYAPATGTPETGGWSTRELRTIIRGLDGLNFIGADIVEVAPAYDTNAELSTMAAADVLYEVLTIMVKKGPLSTTPSVLYITELLMEIPCLSPAVADDIVPDLAQIFNDNPFKSLREQKISVPVLCGPHEQGPTDTHINIFGQEFRTHSSLIKKHTGIWKERQRGEYAERRGHYFEARTEKDGGWGIYRKGAKYYRDYPEMPEERIPSAIESFHCFLQALYLKPVPYVGIKGWRRMVLLGIRFQAVPRVREYIEKIILPWTLTSKPLLGLTEDILACTKMAQDIQCTQLYRECLIHLVGMAQYWGRNEFHNAENILTPSAYASLIRHVGTQRQLIEKADVALHTFIRTLATQKPRRIPNFLLRQFTDTVNNITGLNGRNMNSLGYYQHIRLVLNDMQLRLPRGSTYNMCHRLWQFIGCLCVNGLLYTQDQVKGYPVCISPTDIELPWVLANAPEAQAEEEQVPDAMIEMEG</sequence>
<evidence type="ECO:0000256" key="3">
    <source>
        <dbReference type="ARBA" id="ARBA00050304"/>
    </source>
</evidence>
<evidence type="ECO:0000256" key="4">
    <source>
        <dbReference type="ARBA" id="ARBA00066392"/>
    </source>
</evidence>
<dbReference type="FunFam" id="3.40.800.10:FF:000006">
    <property type="entry name" value="Agmatinase 1"/>
    <property type="match status" value="1"/>
</dbReference>
<dbReference type="AlphaFoldDB" id="A0A124BXJ8"/>
<keyword evidence="7" id="KW-0732">Signal</keyword>
<dbReference type="Proteomes" id="UP000068243">
    <property type="component" value="Unassembled WGS sequence"/>
</dbReference>
<feature type="chain" id="PRO_5007170308" description="agmatinase" evidence="7">
    <location>
        <begin position="18"/>
        <end position="782"/>
    </location>
</feature>
<evidence type="ECO:0000256" key="5">
    <source>
        <dbReference type="PROSITE-ProRule" id="PRU00742"/>
    </source>
</evidence>
<evidence type="ECO:0000256" key="2">
    <source>
        <dbReference type="ARBA" id="ARBA00022801"/>
    </source>
</evidence>
<dbReference type="PRINTS" id="PR00116">
    <property type="entry name" value="ARGINASE"/>
</dbReference>
<dbReference type="VEuPathDB" id="FungiDB:ASPNIDRAFT2_1115983"/>
<reference evidence="9" key="1">
    <citation type="journal article" date="2016" name="Genome Announc.">
        <title>Draft genome sequence of Aspergillus niger strain An76.</title>
        <authorList>
            <person name="Gong W."/>
            <person name="Cheng Z."/>
            <person name="Zhang H."/>
            <person name="Liu L."/>
            <person name="Gao P."/>
            <person name="Wang L."/>
        </authorList>
    </citation>
    <scope>NUCLEOTIDE SEQUENCE [LARGE SCALE GENOMIC DNA]</scope>
    <source>
        <strain evidence="9">An76</strain>
    </source>
</reference>
<evidence type="ECO:0000256" key="7">
    <source>
        <dbReference type="SAM" id="SignalP"/>
    </source>
</evidence>
<dbReference type="OrthoDB" id="288726at2759"/>
<organism evidence="8 9">
    <name type="scientific">Aspergillus niger</name>
    <dbReference type="NCBI Taxonomy" id="5061"/>
    <lineage>
        <taxon>Eukaryota</taxon>
        <taxon>Fungi</taxon>
        <taxon>Dikarya</taxon>
        <taxon>Ascomycota</taxon>
        <taxon>Pezizomycotina</taxon>
        <taxon>Eurotiomycetes</taxon>
        <taxon>Eurotiomycetidae</taxon>
        <taxon>Eurotiales</taxon>
        <taxon>Aspergillaceae</taxon>
        <taxon>Aspergillus</taxon>
        <taxon>Aspergillus subgen. Circumdati</taxon>
    </lineage>
</organism>
<dbReference type="InterPro" id="IPR023696">
    <property type="entry name" value="Ureohydrolase_dom_sf"/>
</dbReference>
<dbReference type="GO" id="GO:0033389">
    <property type="term" value="P:putrescine biosynthetic process from arginine, via agmatine"/>
    <property type="evidence" value="ECO:0007669"/>
    <property type="project" value="TreeGrafter"/>
</dbReference>
<dbReference type="VEuPathDB" id="FungiDB:ATCC64974_4820"/>
<keyword evidence="1" id="KW-0479">Metal-binding</keyword>
<dbReference type="VEuPathDB" id="FungiDB:M747DRAFT_174092"/>
<accession>A0A124BXJ8</accession>
<dbReference type="PROSITE" id="PS01053">
    <property type="entry name" value="ARGINASE_1"/>
    <property type="match status" value="1"/>
</dbReference>
<dbReference type="PaxDb" id="5061-CADANGAP00011311"/>
<protein>
    <recommendedName>
        <fullName evidence="4">agmatinase</fullName>
        <ecNumber evidence="4">3.5.3.11</ecNumber>
    </recommendedName>
</protein>
<dbReference type="PROSITE" id="PS51409">
    <property type="entry name" value="ARGINASE_2"/>
    <property type="match status" value="1"/>
</dbReference>
<gene>
    <name evidence="8" type="ORF">ABL_05312</name>
</gene>
<dbReference type="VEuPathDB" id="FungiDB:An14g05950"/>
<evidence type="ECO:0000256" key="1">
    <source>
        <dbReference type="ARBA" id="ARBA00022723"/>
    </source>
</evidence>
<feature type="signal peptide" evidence="7">
    <location>
        <begin position="1"/>
        <end position="17"/>
    </location>
</feature>
<comment type="catalytic activity">
    <reaction evidence="3">
        <text>agmatine + H2O = urea + putrescine</text>
        <dbReference type="Rhea" id="RHEA:13929"/>
        <dbReference type="ChEBI" id="CHEBI:15377"/>
        <dbReference type="ChEBI" id="CHEBI:16199"/>
        <dbReference type="ChEBI" id="CHEBI:58145"/>
        <dbReference type="ChEBI" id="CHEBI:326268"/>
        <dbReference type="EC" id="3.5.3.11"/>
    </reaction>
</comment>
<dbReference type="GO" id="GO:0008783">
    <property type="term" value="F:agmatinase activity"/>
    <property type="evidence" value="ECO:0007669"/>
    <property type="project" value="UniProtKB-EC"/>
</dbReference>
<dbReference type="Pfam" id="PF00491">
    <property type="entry name" value="Arginase"/>
    <property type="match status" value="1"/>
</dbReference>
<dbReference type="GO" id="GO:0046872">
    <property type="term" value="F:metal ion binding"/>
    <property type="evidence" value="ECO:0007669"/>
    <property type="project" value="UniProtKB-KW"/>
</dbReference>
<dbReference type="GO" id="GO:0019627">
    <property type="term" value="P:urea metabolic process"/>
    <property type="evidence" value="ECO:0007669"/>
    <property type="project" value="UniProtKB-ARBA"/>
</dbReference>
<comment type="caution">
    <text evidence="8">The sequence shown here is derived from an EMBL/GenBank/DDBJ whole genome shotgun (WGS) entry which is preliminary data.</text>
</comment>
<keyword evidence="2 6" id="KW-0378">Hydrolase</keyword>
<dbReference type="SUPFAM" id="SSF52768">
    <property type="entry name" value="Arginase/deacetylase"/>
    <property type="match status" value="1"/>
</dbReference>
<dbReference type="InterPro" id="IPR020855">
    <property type="entry name" value="Ureohydrolase_Mn_BS"/>
</dbReference>
<dbReference type="Gene3D" id="3.40.800.10">
    <property type="entry name" value="Ureohydrolase domain"/>
    <property type="match status" value="1"/>
</dbReference>
<dbReference type="VEuPathDB" id="FungiDB:ASPNIDRAFT2_213559"/>
<evidence type="ECO:0000256" key="6">
    <source>
        <dbReference type="RuleBase" id="RU003684"/>
    </source>
</evidence>
<comment type="similarity">
    <text evidence="5 6">Belongs to the arginase family.</text>
</comment>
<dbReference type="PANTHER" id="PTHR11358">
    <property type="entry name" value="ARGINASE/AGMATINASE"/>
    <property type="match status" value="1"/>
</dbReference>
<dbReference type="PANTHER" id="PTHR11358:SF30">
    <property type="entry name" value="AGMATINASE 1-RELATED"/>
    <property type="match status" value="1"/>
</dbReference>
<evidence type="ECO:0000313" key="9">
    <source>
        <dbReference type="Proteomes" id="UP000068243"/>
    </source>
</evidence>
<proteinExistence type="inferred from homology"/>
<dbReference type="VEuPathDB" id="FungiDB:ATCC64974_4810"/>
<dbReference type="EMBL" id="BCMY01000008">
    <property type="protein sequence ID" value="GAQ42651.1"/>
    <property type="molecule type" value="Genomic_DNA"/>
</dbReference>
<dbReference type="VEuPathDB" id="FungiDB:An03g05070"/>
<dbReference type="CDD" id="cd11592">
    <property type="entry name" value="Agmatinase_PAH"/>
    <property type="match status" value="1"/>
</dbReference>
<dbReference type="EC" id="3.5.3.11" evidence="4"/>